<organism evidence="2 3">
    <name type="scientific">Brevibacillus brevis</name>
    <name type="common">Bacillus brevis</name>
    <dbReference type="NCBI Taxonomy" id="1393"/>
    <lineage>
        <taxon>Bacteria</taxon>
        <taxon>Bacillati</taxon>
        <taxon>Bacillota</taxon>
        <taxon>Bacilli</taxon>
        <taxon>Bacillales</taxon>
        <taxon>Paenibacillaceae</taxon>
        <taxon>Brevibacillus</taxon>
    </lineage>
</organism>
<evidence type="ECO:0000313" key="2">
    <source>
        <dbReference type="EMBL" id="WNC12742.1"/>
    </source>
</evidence>
<evidence type="ECO:0000256" key="1">
    <source>
        <dbReference type="SAM" id="Phobius"/>
    </source>
</evidence>
<proteinExistence type="predicted"/>
<name>A0ABY9SY35_BREBE</name>
<keyword evidence="1" id="KW-1133">Transmembrane helix</keyword>
<reference evidence="2 3" key="1">
    <citation type="submission" date="2023-09" db="EMBL/GenBank/DDBJ databases">
        <title>Complete Genome and Methylome dissection of Bacillus brevis NEB573 original source of BbsI restriction endonuclease.</title>
        <authorList>
            <person name="Fomenkov A."/>
            <person name="Roberts R.D."/>
        </authorList>
    </citation>
    <scope>NUCLEOTIDE SEQUENCE [LARGE SCALE GENOMIC DNA]</scope>
    <source>
        <strain evidence="2 3">NEB573</strain>
    </source>
</reference>
<feature type="transmembrane region" description="Helical" evidence="1">
    <location>
        <begin position="56"/>
        <end position="74"/>
    </location>
</feature>
<feature type="transmembrane region" description="Helical" evidence="1">
    <location>
        <begin position="26"/>
        <end position="49"/>
    </location>
</feature>
<dbReference type="RefSeq" id="WP_310764262.1">
    <property type="nucleotide sequence ID" value="NZ_CP134050.1"/>
</dbReference>
<sequence length="151" mass="16563">MNERLLQPSLRKGGVKETKSYQISSFVYAGFFGGVLPVLALGTVNCLWLRAKRSHTAGLFLTGMLLIASTFFYTWIVGNWLDALLCSRVLAVGLAIAYRCTLKRRFRLHSVVNGRFQPLAKPAILLSAAGVSLELLEIHAGEVFHDGLLVG</sequence>
<keyword evidence="1" id="KW-0812">Transmembrane</keyword>
<evidence type="ECO:0000313" key="3">
    <source>
        <dbReference type="Proteomes" id="UP001256827"/>
    </source>
</evidence>
<feature type="transmembrane region" description="Helical" evidence="1">
    <location>
        <begin position="80"/>
        <end position="98"/>
    </location>
</feature>
<keyword evidence="3" id="KW-1185">Reference proteome</keyword>
<gene>
    <name evidence="2" type="ORF">RGB73_18645</name>
</gene>
<dbReference type="EMBL" id="CP134050">
    <property type="protein sequence ID" value="WNC12742.1"/>
    <property type="molecule type" value="Genomic_DNA"/>
</dbReference>
<protein>
    <submittedName>
        <fullName evidence="2">Uncharacterized protein</fullName>
    </submittedName>
</protein>
<dbReference type="Proteomes" id="UP001256827">
    <property type="component" value="Chromosome"/>
</dbReference>
<accession>A0ABY9SY35</accession>
<keyword evidence="1" id="KW-0472">Membrane</keyword>